<dbReference type="SUPFAM" id="SSF52172">
    <property type="entry name" value="CheY-like"/>
    <property type="match status" value="1"/>
</dbReference>
<dbReference type="InterPro" id="IPR001789">
    <property type="entry name" value="Sig_transdc_resp-reg_receiver"/>
</dbReference>
<gene>
    <name evidence="4" type="ORF">DESUT3_26090</name>
</gene>
<keyword evidence="5" id="KW-1185">Reference proteome</keyword>
<dbReference type="PANTHER" id="PTHR44591">
    <property type="entry name" value="STRESS RESPONSE REGULATOR PROTEIN 1"/>
    <property type="match status" value="1"/>
</dbReference>
<dbReference type="Proteomes" id="UP001319827">
    <property type="component" value="Chromosome"/>
</dbReference>
<dbReference type="PROSITE" id="PS50110">
    <property type="entry name" value="RESPONSE_REGULATORY"/>
    <property type="match status" value="1"/>
</dbReference>
<dbReference type="Pfam" id="PF00072">
    <property type="entry name" value="Response_reg"/>
    <property type="match status" value="1"/>
</dbReference>
<dbReference type="SMART" id="SM00448">
    <property type="entry name" value="REC"/>
    <property type="match status" value="1"/>
</dbReference>
<dbReference type="PANTHER" id="PTHR44591:SF3">
    <property type="entry name" value="RESPONSE REGULATORY DOMAIN-CONTAINING PROTEIN"/>
    <property type="match status" value="1"/>
</dbReference>
<accession>A0ABM8HXL0</accession>
<reference evidence="4 5" key="1">
    <citation type="journal article" date="2016" name="C (Basel)">
        <title>Selective Growth of and Electricity Production by Marine Exoelectrogenic Bacteria in Self-Aggregated Hydrogel of Microbially Reduced Graphene Oxide.</title>
        <authorList>
            <person name="Yoshida N."/>
            <person name="Goto Y."/>
            <person name="Miyata Y."/>
        </authorList>
    </citation>
    <scope>NUCLEOTIDE SEQUENCE [LARGE SCALE GENOMIC DNA]</scope>
    <source>
        <strain evidence="4 5">NIT-T3</strain>
    </source>
</reference>
<feature type="modified residue" description="4-aspartylphosphate" evidence="2">
    <location>
        <position position="52"/>
    </location>
</feature>
<dbReference type="EMBL" id="AP024355">
    <property type="protein sequence ID" value="BCR05540.1"/>
    <property type="molecule type" value="Genomic_DNA"/>
</dbReference>
<evidence type="ECO:0000259" key="3">
    <source>
        <dbReference type="PROSITE" id="PS50110"/>
    </source>
</evidence>
<evidence type="ECO:0000313" key="5">
    <source>
        <dbReference type="Proteomes" id="UP001319827"/>
    </source>
</evidence>
<dbReference type="InterPro" id="IPR050595">
    <property type="entry name" value="Bact_response_regulator"/>
</dbReference>
<dbReference type="RefSeq" id="WP_221248960.1">
    <property type="nucleotide sequence ID" value="NZ_AP024355.1"/>
</dbReference>
<organism evidence="4 5">
    <name type="scientific">Desulfuromonas versatilis</name>
    <dbReference type="NCBI Taxonomy" id="2802975"/>
    <lineage>
        <taxon>Bacteria</taxon>
        <taxon>Pseudomonadati</taxon>
        <taxon>Thermodesulfobacteriota</taxon>
        <taxon>Desulfuromonadia</taxon>
        <taxon>Desulfuromonadales</taxon>
        <taxon>Desulfuromonadaceae</taxon>
        <taxon>Desulfuromonas</taxon>
    </lineage>
</organism>
<dbReference type="InterPro" id="IPR011006">
    <property type="entry name" value="CheY-like_superfamily"/>
</dbReference>
<keyword evidence="1 2" id="KW-0597">Phosphoprotein</keyword>
<dbReference type="Gene3D" id="3.40.50.2300">
    <property type="match status" value="1"/>
</dbReference>
<protein>
    <recommendedName>
        <fullName evidence="3">Response regulatory domain-containing protein</fullName>
    </recommendedName>
</protein>
<name>A0ABM8HXL0_9BACT</name>
<sequence length="121" mass="13311">MKNIFIVDDQPDIRQLLEIALKGDGRRLHLLDSGEDALRRAEDISPDLILLDVMMPGGMDGYETVRRLKGNLGTRHCPVIVVTARGQAVDRADALACGADEYVSKPFSIAEIKRTVSGYLC</sequence>
<evidence type="ECO:0000313" key="4">
    <source>
        <dbReference type="EMBL" id="BCR05540.1"/>
    </source>
</evidence>
<evidence type="ECO:0000256" key="2">
    <source>
        <dbReference type="PROSITE-ProRule" id="PRU00169"/>
    </source>
</evidence>
<feature type="domain" description="Response regulatory" evidence="3">
    <location>
        <begin position="3"/>
        <end position="120"/>
    </location>
</feature>
<reference evidence="4 5" key="2">
    <citation type="journal article" date="2021" name="Int. J. Syst. Evol. Microbiol.">
        <title>Isolation and Polyphasic Characterization of Desulfuromonas versatilis sp. Nov., an Electrogenic Bacteria Capable of Versatile Metabolism Isolated from a Graphene Oxide-Reducing Enrichment Culture.</title>
        <authorList>
            <person name="Xie L."/>
            <person name="Yoshida N."/>
            <person name="Ishii S."/>
            <person name="Meng L."/>
        </authorList>
    </citation>
    <scope>NUCLEOTIDE SEQUENCE [LARGE SCALE GENOMIC DNA]</scope>
    <source>
        <strain evidence="4 5">NIT-T3</strain>
    </source>
</reference>
<evidence type="ECO:0000256" key="1">
    <source>
        <dbReference type="ARBA" id="ARBA00022553"/>
    </source>
</evidence>
<proteinExistence type="predicted"/>